<evidence type="ECO:0000313" key="1">
    <source>
        <dbReference type="Proteomes" id="UP000887560"/>
    </source>
</evidence>
<keyword evidence="1" id="KW-1185">Reference proteome</keyword>
<name>A0A915NLY9_9BILA</name>
<protein>
    <submittedName>
        <fullName evidence="2">Uncharacterized protein</fullName>
    </submittedName>
</protein>
<dbReference type="Proteomes" id="UP000887560">
    <property type="component" value="Unplaced"/>
</dbReference>
<organism evidence="1 2">
    <name type="scientific">Meloidogyne floridensis</name>
    <dbReference type="NCBI Taxonomy" id="298350"/>
    <lineage>
        <taxon>Eukaryota</taxon>
        <taxon>Metazoa</taxon>
        <taxon>Ecdysozoa</taxon>
        <taxon>Nematoda</taxon>
        <taxon>Chromadorea</taxon>
        <taxon>Rhabditida</taxon>
        <taxon>Tylenchina</taxon>
        <taxon>Tylenchomorpha</taxon>
        <taxon>Tylenchoidea</taxon>
        <taxon>Meloidogynidae</taxon>
        <taxon>Meloidogyninae</taxon>
        <taxon>Meloidogyne</taxon>
    </lineage>
</organism>
<evidence type="ECO:0000313" key="2">
    <source>
        <dbReference type="WBParaSite" id="scf7180000418254.g2223"/>
    </source>
</evidence>
<accession>A0A915NLY9</accession>
<proteinExistence type="predicted"/>
<dbReference type="WBParaSite" id="scf7180000418254.g2223">
    <property type="protein sequence ID" value="scf7180000418254.g2223"/>
    <property type="gene ID" value="scf7180000418254.g2223"/>
</dbReference>
<reference evidence="2" key="1">
    <citation type="submission" date="2022-11" db="UniProtKB">
        <authorList>
            <consortium name="WormBaseParasite"/>
        </authorList>
    </citation>
    <scope>IDENTIFICATION</scope>
</reference>
<sequence>LPQQADSIYSSQPKFEWLHSLIAAIDPVSWNSSELLIDKTDFDIRSKLLDLILYLTVQSQLIIEQHSAVQGRILNNKNAEKDLKTTTTVLLRPFLSTGDLQEITRMSFS</sequence>
<dbReference type="AlphaFoldDB" id="A0A915NLY9"/>